<organism evidence="2 3">
    <name type="scientific">Striga asiatica</name>
    <name type="common">Asiatic witchweed</name>
    <name type="synonym">Buchnera asiatica</name>
    <dbReference type="NCBI Taxonomy" id="4170"/>
    <lineage>
        <taxon>Eukaryota</taxon>
        <taxon>Viridiplantae</taxon>
        <taxon>Streptophyta</taxon>
        <taxon>Embryophyta</taxon>
        <taxon>Tracheophyta</taxon>
        <taxon>Spermatophyta</taxon>
        <taxon>Magnoliopsida</taxon>
        <taxon>eudicotyledons</taxon>
        <taxon>Gunneridae</taxon>
        <taxon>Pentapetalae</taxon>
        <taxon>asterids</taxon>
        <taxon>lamiids</taxon>
        <taxon>Lamiales</taxon>
        <taxon>Orobanchaceae</taxon>
        <taxon>Buchnereae</taxon>
        <taxon>Striga</taxon>
    </lineage>
</organism>
<dbReference type="AlphaFoldDB" id="A0A5A7R3X6"/>
<protein>
    <submittedName>
        <fullName evidence="2">Polynucleotidyl transferase</fullName>
    </submittedName>
</protein>
<feature type="region of interest" description="Disordered" evidence="1">
    <location>
        <begin position="1"/>
        <end position="20"/>
    </location>
</feature>
<proteinExistence type="predicted"/>
<reference evidence="3" key="1">
    <citation type="journal article" date="2019" name="Curr. Biol.">
        <title>Genome Sequence of Striga asiatica Provides Insight into the Evolution of Plant Parasitism.</title>
        <authorList>
            <person name="Yoshida S."/>
            <person name="Kim S."/>
            <person name="Wafula E.K."/>
            <person name="Tanskanen J."/>
            <person name="Kim Y.M."/>
            <person name="Honaas L."/>
            <person name="Yang Z."/>
            <person name="Spallek T."/>
            <person name="Conn C.E."/>
            <person name="Ichihashi Y."/>
            <person name="Cheong K."/>
            <person name="Cui S."/>
            <person name="Der J.P."/>
            <person name="Gundlach H."/>
            <person name="Jiao Y."/>
            <person name="Hori C."/>
            <person name="Ishida J.K."/>
            <person name="Kasahara H."/>
            <person name="Kiba T."/>
            <person name="Kim M.S."/>
            <person name="Koo N."/>
            <person name="Laohavisit A."/>
            <person name="Lee Y.H."/>
            <person name="Lumba S."/>
            <person name="McCourt P."/>
            <person name="Mortimer J.C."/>
            <person name="Mutuku J.M."/>
            <person name="Nomura T."/>
            <person name="Sasaki-Sekimoto Y."/>
            <person name="Seto Y."/>
            <person name="Wang Y."/>
            <person name="Wakatake T."/>
            <person name="Sakakibara H."/>
            <person name="Demura T."/>
            <person name="Yamaguchi S."/>
            <person name="Yoneyama K."/>
            <person name="Manabe R.I."/>
            <person name="Nelson D.C."/>
            <person name="Schulman A.H."/>
            <person name="Timko M.P."/>
            <person name="dePamphilis C.W."/>
            <person name="Choi D."/>
            <person name="Shirasu K."/>
        </authorList>
    </citation>
    <scope>NUCLEOTIDE SEQUENCE [LARGE SCALE GENOMIC DNA]</scope>
    <source>
        <strain evidence="3">cv. UVA1</strain>
    </source>
</reference>
<sequence length="114" mass="12602">MTCGKLVAPGKSPPNVTPGPVLETPWRASDHHSYPLIPNLSIGTALFTRSLIFSWRLNLPIKSLTRSLMCNDTRQNGKLLVWPLAGSQANGGRDLHVNRRRLRTRVLVVGVSHD</sequence>
<comment type="caution">
    <text evidence="2">The sequence shown here is derived from an EMBL/GenBank/DDBJ whole genome shotgun (WGS) entry which is preliminary data.</text>
</comment>
<keyword evidence="2" id="KW-0808">Transferase</keyword>
<name>A0A5A7R3X6_STRAF</name>
<keyword evidence="3" id="KW-1185">Reference proteome</keyword>
<evidence type="ECO:0000313" key="3">
    <source>
        <dbReference type="Proteomes" id="UP000325081"/>
    </source>
</evidence>
<dbReference type="OrthoDB" id="10525505at2759"/>
<accession>A0A5A7R3X6</accession>
<dbReference type="EMBL" id="BKCP01010181">
    <property type="protein sequence ID" value="GER52138.1"/>
    <property type="molecule type" value="Genomic_DNA"/>
</dbReference>
<dbReference type="Proteomes" id="UP000325081">
    <property type="component" value="Unassembled WGS sequence"/>
</dbReference>
<gene>
    <name evidence="2" type="ORF">STAS_29576</name>
</gene>
<dbReference type="GO" id="GO:0016740">
    <property type="term" value="F:transferase activity"/>
    <property type="evidence" value="ECO:0007669"/>
    <property type="project" value="UniProtKB-KW"/>
</dbReference>
<evidence type="ECO:0000313" key="2">
    <source>
        <dbReference type="EMBL" id="GER52138.1"/>
    </source>
</evidence>
<evidence type="ECO:0000256" key="1">
    <source>
        <dbReference type="SAM" id="MobiDB-lite"/>
    </source>
</evidence>